<proteinExistence type="predicted"/>
<gene>
    <name evidence="2" type="ORF">DGAL_LOCUS1541</name>
</gene>
<name>A0A8J2RGR2_9CRUS</name>
<dbReference type="Proteomes" id="UP000789390">
    <property type="component" value="Unassembled WGS sequence"/>
</dbReference>
<dbReference type="OrthoDB" id="6344669at2759"/>
<keyword evidence="1" id="KW-0732">Signal</keyword>
<evidence type="ECO:0000313" key="2">
    <source>
        <dbReference type="EMBL" id="CAH0099407.1"/>
    </source>
</evidence>
<feature type="signal peptide" evidence="1">
    <location>
        <begin position="1"/>
        <end position="21"/>
    </location>
</feature>
<feature type="chain" id="PRO_5035172540" evidence="1">
    <location>
        <begin position="22"/>
        <end position="589"/>
    </location>
</feature>
<organism evidence="2 3">
    <name type="scientific">Daphnia galeata</name>
    <dbReference type="NCBI Taxonomy" id="27404"/>
    <lineage>
        <taxon>Eukaryota</taxon>
        <taxon>Metazoa</taxon>
        <taxon>Ecdysozoa</taxon>
        <taxon>Arthropoda</taxon>
        <taxon>Crustacea</taxon>
        <taxon>Branchiopoda</taxon>
        <taxon>Diplostraca</taxon>
        <taxon>Cladocera</taxon>
        <taxon>Anomopoda</taxon>
        <taxon>Daphniidae</taxon>
        <taxon>Daphnia</taxon>
    </lineage>
</organism>
<evidence type="ECO:0000256" key="1">
    <source>
        <dbReference type="SAM" id="SignalP"/>
    </source>
</evidence>
<dbReference type="AlphaFoldDB" id="A0A8J2RGR2"/>
<dbReference type="EMBL" id="CAKKLH010000018">
    <property type="protein sequence ID" value="CAH0099407.1"/>
    <property type="molecule type" value="Genomic_DNA"/>
</dbReference>
<reference evidence="2" key="1">
    <citation type="submission" date="2021-11" db="EMBL/GenBank/DDBJ databases">
        <authorList>
            <person name="Schell T."/>
        </authorList>
    </citation>
    <scope>NUCLEOTIDE SEQUENCE</scope>
    <source>
        <strain evidence="2">M5</strain>
    </source>
</reference>
<protein>
    <submittedName>
        <fullName evidence="2">Uncharacterized protein</fullName>
    </submittedName>
</protein>
<comment type="caution">
    <text evidence="2">The sequence shown here is derived from an EMBL/GenBank/DDBJ whole genome shotgun (WGS) entry which is preliminary data.</text>
</comment>
<accession>A0A8J2RGR2</accession>
<evidence type="ECO:0000313" key="3">
    <source>
        <dbReference type="Proteomes" id="UP000789390"/>
    </source>
</evidence>
<sequence>MKTIRVLAIVFVAFLTTSSSATPILFDRLIGEHLDALADALDNVLSSDRDSSFSVLFPPEFESQAVTRLSPWDNFPSIEARDISDALKEFSPSSKCTSCSQVSTAAHEELPLPYIPNFSVVAAPFNTPGHQILGLLPKSEQITSKMLWVDDIQTPEVFQLVLAKHDQVLTKSFQPLVVIFKSEPLPINARILSYDMPRLRAPGGFFNPINSHLLAIPFNFQQFSSASYLCLGLISNFHPFSYSLATQTPIVKSQTSQSSSGSPVIELQQMPVRPIPAAQHLPRPAAVDFVTPSSPLPLVRSDESILIRSLQRFAETQPNTPLFKTPENFDLSLLLPDDYMNSLNDSHPIGLVPKSMALEQPNFLPMSVPSNADHTLTPWTDFQVVASMNSSIPQFFRPLIYMKTLDIDSQIDSFNNGVKLPIWFIVNEMGREQQQYQAVLIRNPYEPMPDSPYFVLCMTPLPEAISSSSTVKTPLSTDVLDSNPAIHPRVIATSTSKPFIDAETTKSSIAAVKTSEPAEDRERRIETIPTTPIVSQSNQVRGKMLGSKPLPSKKSWKNRLSYNMEPSVKVVKREPSSTTSRSILSYFGI</sequence>
<keyword evidence="3" id="KW-1185">Reference proteome</keyword>